<evidence type="ECO:0000259" key="2">
    <source>
        <dbReference type="Pfam" id="PF13581"/>
    </source>
</evidence>
<dbReference type="PANTHER" id="PTHR35526:SF6">
    <property type="entry name" value="SLR1861 PROTEIN"/>
    <property type="match status" value="1"/>
</dbReference>
<keyword evidence="1" id="KW-0723">Serine/threonine-protein kinase</keyword>
<organism evidence="3 4">
    <name type="scientific">Gemmatimonas groenlandica</name>
    <dbReference type="NCBI Taxonomy" id="2732249"/>
    <lineage>
        <taxon>Bacteria</taxon>
        <taxon>Pseudomonadati</taxon>
        <taxon>Gemmatimonadota</taxon>
        <taxon>Gemmatimonadia</taxon>
        <taxon>Gemmatimonadales</taxon>
        <taxon>Gemmatimonadaceae</taxon>
        <taxon>Gemmatimonas</taxon>
    </lineage>
</organism>
<dbReference type="Gene3D" id="3.30.565.10">
    <property type="entry name" value="Histidine kinase-like ATPase, C-terminal domain"/>
    <property type="match status" value="1"/>
</dbReference>
<dbReference type="RefSeq" id="WP_171225544.1">
    <property type="nucleotide sequence ID" value="NZ_CP053085.1"/>
</dbReference>
<evidence type="ECO:0000313" key="3">
    <source>
        <dbReference type="EMBL" id="QJR36111.1"/>
    </source>
</evidence>
<evidence type="ECO:0000256" key="1">
    <source>
        <dbReference type="ARBA" id="ARBA00022527"/>
    </source>
</evidence>
<dbReference type="SUPFAM" id="SSF55874">
    <property type="entry name" value="ATPase domain of HSP90 chaperone/DNA topoisomerase II/histidine kinase"/>
    <property type="match status" value="1"/>
</dbReference>
<keyword evidence="3" id="KW-0547">Nucleotide-binding</keyword>
<keyword evidence="1" id="KW-0808">Transferase</keyword>
<feature type="domain" description="Histidine kinase/HSP90-like ATPase" evidence="2">
    <location>
        <begin position="17"/>
        <end position="140"/>
    </location>
</feature>
<dbReference type="EMBL" id="CP053085">
    <property type="protein sequence ID" value="QJR36111.1"/>
    <property type="molecule type" value="Genomic_DNA"/>
</dbReference>
<proteinExistence type="predicted"/>
<dbReference type="KEGG" id="ggr:HKW67_11645"/>
<dbReference type="InterPro" id="IPR003594">
    <property type="entry name" value="HATPase_dom"/>
</dbReference>
<dbReference type="GO" id="GO:0005524">
    <property type="term" value="F:ATP binding"/>
    <property type="evidence" value="ECO:0007669"/>
    <property type="project" value="UniProtKB-KW"/>
</dbReference>
<sequence>MADPSNHDAERILALSPLTLDRLGDIRQFLRVTMEELGCAGATDAIVLAVDEVCANLVEHAVDHETVGMAPGPTRVSVRRSQDDAIIVVEDRGHPFDPADAPAPDLTSDWIDRPIGGLGWFLVKQMVDEVHYDSASTEQGMLNRLTLIKRGAAGASSSGPV</sequence>
<protein>
    <submittedName>
        <fullName evidence="3">ATP-binding protein</fullName>
    </submittedName>
</protein>
<dbReference type="Proteomes" id="UP000500938">
    <property type="component" value="Chromosome"/>
</dbReference>
<reference evidence="3 4" key="1">
    <citation type="submission" date="2020-05" db="EMBL/GenBank/DDBJ databases">
        <title>Complete genome sequence of Gemmatimonas greenlandica TET16.</title>
        <authorList>
            <person name="Zeng Y."/>
        </authorList>
    </citation>
    <scope>NUCLEOTIDE SEQUENCE [LARGE SCALE GENOMIC DNA]</scope>
    <source>
        <strain evidence="3 4">TET16</strain>
    </source>
</reference>
<dbReference type="InterPro" id="IPR036890">
    <property type="entry name" value="HATPase_C_sf"/>
</dbReference>
<keyword evidence="4" id="KW-1185">Reference proteome</keyword>
<dbReference type="Pfam" id="PF13581">
    <property type="entry name" value="HATPase_c_2"/>
    <property type="match status" value="1"/>
</dbReference>
<dbReference type="InterPro" id="IPR050267">
    <property type="entry name" value="Anti-sigma-factor_SerPK"/>
</dbReference>
<keyword evidence="1" id="KW-0418">Kinase</keyword>
<dbReference type="GO" id="GO:0004674">
    <property type="term" value="F:protein serine/threonine kinase activity"/>
    <property type="evidence" value="ECO:0007669"/>
    <property type="project" value="UniProtKB-KW"/>
</dbReference>
<name>A0A6M4IV98_9BACT</name>
<dbReference type="CDD" id="cd16936">
    <property type="entry name" value="HATPase_RsbW-like"/>
    <property type="match status" value="1"/>
</dbReference>
<gene>
    <name evidence="3" type="ORF">HKW67_11645</name>
</gene>
<accession>A0A6M4IV98</accession>
<dbReference type="AlphaFoldDB" id="A0A6M4IV98"/>
<dbReference type="PANTHER" id="PTHR35526">
    <property type="entry name" value="ANTI-SIGMA-F FACTOR RSBW-RELATED"/>
    <property type="match status" value="1"/>
</dbReference>
<evidence type="ECO:0000313" key="4">
    <source>
        <dbReference type="Proteomes" id="UP000500938"/>
    </source>
</evidence>
<keyword evidence="3" id="KW-0067">ATP-binding</keyword>